<organism evidence="4 5">
    <name type="scientific">Candidula unifasciata</name>
    <dbReference type="NCBI Taxonomy" id="100452"/>
    <lineage>
        <taxon>Eukaryota</taxon>
        <taxon>Metazoa</taxon>
        <taxon>Spiralia</taxon>
        <taxon>Lophotrochozoa</taxon>
        <taxon>Mollusca</taxon>
        <taxon>Gastropoda</taxon>
        <taxon>Heterobranchia</taxon>
        <taxon>Euthyneura</taxon>
        <taxon>Panpulmonata</taxon>
        <taxon>Eupulmonata</taxon>
        <taxon>Stylommatophora</taxon>
        <taxon>Helicina</taxon>
        <taxon>Helicoidea</taxon>
        <taxon>Geomitridae</taxon>
        <taxon>Candidula</taxon>
    </lineage>
</organism>
<dbReference type="GO" id="GO:0005743">
    <property type="term" value="C:mitochondrial inner membrane"/>
    <property type="evidence" value="ECO:0007669"/>
    <property type="project" value="TreeGrafter"/>
</dbReference>
<dbReference type="GO" id="GO:0005634">
    <property type="term" value="C:nucleus"/>
    <property type="evidence" value="ECO:0007669"/>
    <property type="project" value="TreeGrafter"/>
</dbReference>
<dbReference type="InterPro" id="IPR044925">
    <property type="entry name" value="His-Me_finger_sf"/>
</dbReference>
<evidence type="ECO:0008006" key="6">
    <source>
        <dbReference type="Google" id="ProtNLM"/>
    </source>
</evidence>
<evidence type="ECO:0000313" key="4">
    <source>
        <dbReference type="EMBL" id="CAG5133988.1"/>
    </source>
</evidence>
<dbReference type="SUPFAM" id="SSF54060">
    <property type="entry name" value="His-Me finger endonucleases"/>
    <property type="match status" value="1"/>
</dbReference>
<evidence type="ECO:0000259" key="2">
    <source>
        <dbReference type="SMART" id="SM00477"/>
    </source>
</evidence>
<dbReference type="PANTHER" id="PTHR13966:SF5">
    <property type="entry name" value="ENDONUCLEASE G, MITOCHONDRIAL"/>
    <property type="match status" value="1"/>
</dbReference>
<comment type="caution">
    <text evidence="4">The sequence shown here is derived from an EMBL/GenBank/DDBJ whole genome shotgun (WGS) entry which is preliminary data.</text>
</comment>
<dbReference type="SMART" id="SM00477">
    <property type="entry name" value="NUC"/>
    <property type="match status" value="1"/>
</dbReference>
<sequence length="323" mass="37088">MFRNLSYAACALAVGIKNQFDNPQSIISSENSLTLSRLNLERCLPQVKASGQECQMYVGDRIKRAVGFPQLTACCKPLRYKDFIISYDTKNRIPNWVYEHLQYYKFYKDDPCDRRANVCPYKEEEGRLHGQEKPKFHPDCRIHGYHRADVRDYCDSEYELGLMADPANYPFDAEACAETQVMTNVVPIVPGFSCGPWFDLQCYIREKLVRENKSVYVCSGPLFLPCENDGKVQMKFDVLGEGEVSVPTHFFKVIIIETHDGNLELESYMVPNCKPDEGEEVKLDDYLTPLCQIEHASGLIFFPEKKVCFTSNNKRRGARLHAL</sequence>
<feature type="domain" description="ENPP1-3/EXOG-like endonuclease/phosphodiesterase" evidence="2">
    <location>
        <begin position="80"/>
        <end position="308"/>
    </location>
</feature>
<dbReference type="EMBL" id="CAJHNH020006668">
    <property type="protein sequence ID" value="CAG5133988.1"/>
    <property type="molecule type" value="Genomic_DNA"/>
</dbReference>
<evidence type="ECO:0000259" key="3">
    <source>
        <dbReference type="SMART" id="SM00892"/>
    </source>
</evidence>
<feature type="domain" description="DNA/RNA non-specific endonuclease/pyrophosphatase/phosphodiesterase" evidence="3">
    <location>
        <begin position="79"/>
        <end position="308"/>
    </location>
</feature>
<reference evidence="4" key="1">
    <citation type="submission" date="2021-04" db="EMBL/GenBank/DDBJ databases">
        <authorList>
            <consortium name="Molecular Ecology Group"/>
        </authorList>
    </citation>
    <scope>NUCLEOTIDE SEQUENCE</scope>
</reference>
<dbReference type="GO" id="GO:0000014">
    <property type="term" value="F:single-stranded DNA endodeoxyribonuclease activity"/>
    <property type="evidence" value="ECO:0007669"/>
    <property type="project" value="TreeGrafter"/>
</dbReference>
<name>A0A8S4A0K2_9EUPU</name>
<dbReference type="Proteomes" id="UP000678393">
    <property type="component" value="Unassembled WGS sequence"/>
</dbReference>
<dbReference type="InterPro" id="IPR020821">
    <property type="entry name" value="ENPP1-3/EXOG-like_nuc-like"/>
</dbReference>
<proteinExistence type="inferred from homology"/>
<keyword evidence="5" id="KW-1185">Reference proteome</keyword>
<dbReference type="GO" id="GO:0003676">
    <property type="term" value="F:nucleic acid binding"/>
    <property type="evidence" value="ECO:0007669"/>
    <property type="project" value="InterPro"/>
</dbReference>
<accession>A0A8S4A0K2</accession>
<dbReference type="PANTHER" id="PTHR13966">
    <property type="entry name" value="ENDONUCLEASE RELATED"/>
    <property type="match status" value="1"/>
</dbReference>
<comment type="similarity">
    <text evidence="1">Belongs to the DNA/RNA non-specific endonuclease family.</text>
</comment>
<dbReference type="GO" id="GO:0006309">
    <property type="term" value="P:apoptotic DNA fragmentation"/>
    <property type="evidence" value="ECO:0007669"/>
    <property type="project" value="TreeGrafter"/>
</dbReference>
<evidence type="ECO:0000313" key="5">
    <source>
        <dbReference type="Proteomes" id="UP000678393"/>
    </source>
</evidence>
<dbReference type="Gene3D" id="3.40.570.10">
    <property type="entry name" value="Extracellular Endonuclease, subunit A"/>
    <property type="match status" value="1"/>
</dbReference>
<gene>
    <name evidence="4" type="ORF">CUNI_LOCUS19546</name>
</gene>
<evidence type="ECO:0000256" key="1">
    <source>
        <dbReference type="ARBA" id="ARBA00010052"/>
    </source>
</evidence>
<dbReference type="Pfam" id="PF01223">
    <property type="entry name" value="Endonuclease_NS"/>
    <property type="match status" value="1"/>
</dbReference>
<dbReference type="GO" id="GO:0004521">
    <property type="term" value="F:RNA endonuclease activity"/>
    <property type="evidence" value="ECO:0007669"/>
    <property type="project" value="TreeGrafter"/>
</dbReference>
<dbReference type="AlphaFoldDB" id="A0A8S4A0K2"/>
<dbReference type="InterPro" id="IPR044929">
    <property type="entry name" value="DNA/RNA_non-sp_Endonuclease_sf"/>
</dbReference>
<dbReference type="InterPro" id="IPR001604">
    <property type="entry name" value="Endo_G_ENPP1-like_dom"/>
</dbReference>
<protein>
    <recommendedName>
        <fullName evidence="6">Endonuclease G, mitochondrial</fullName>
    </recommendedName>
</protein>
<dbReference type="OrthoDB" id="5418055at2759"/>
<dbReference type="InterPro" id="IPR040255">
    <property type="entry name" value="Non-specific_endonuclease"/>
</dbReference>
<dbReference type="SMART" id="SM00892">
    <property type="entry name" value="Endonuclease_NS"/>
    <property type="match status" value="1"/>
</dbReference>
<dbReference type="GO" id="GO:0046872">
    <property type="term" value="F:metal ion binding"/>
    <property type="evidence" value="ECO:0007669"/>
    <property type="project" value="InterPro"/>
</dbReference>
<dbReference type="CDD" id="cd00091">
    <property type="entry name" value="NUC"/>
    <property type="match status" value="1"/>
</dbReference>